<feature type="coiled-coil region" evidence="1">
    <location>
        <begin position="638"/>
        <end position="687"/>
    </location>
</feature>
<feature type="compositionally biased region" description="Polar residues" evidence="2">
    <location>
        <begin position="1433"/>
        <end position="1445"/>
    </location>
</feature>
<evidence type="ECO:0000256" key="2">
    <source>
        <dbReference type="SAM" id="MobiDB-lite"/>
    </source>
</evidence>
<feature type="coiled-coil region" evidence="1">
    <location>
        <begin position="996"/>
        <end position="1023"/>
    </location>
</feature>
<sequence>MAAKGSVPDFKTLKECLEFLEWLNDRKRSVVRSQVANRLYRLLKDKYEGVDQTQIEIALSQFLNNLSVFHKKLCTSPRGSYTGEKKTKPALNALLACIPQILSAFYFLRYHVDRNFAALGGGGWADKEVGVVSMYATIGMRLDALMNLVTDIDKYLVAKSNNVYGVIPGGFELSELKIGYRYPMGQGYRNGTDMAGDLQKILDKNTNANNLFLDVYSTTVLSTSGTQIPNVANAIRLVRDFCRIFAEVRDEQDFKGHLYSKDKCIEWEKLKAHCAGLIGPLEKIFKQKHFSFTGYARDLDKLSKQSIAKKMASWFRTNLSEVIKNLDNISSFRTNVRVNERLFNRNALATKDRTALTKYFNKNFFPYGFTFYGHDAGTGSNRFQILNENWDGVIKVLKEKSKGLNELVNILNGDICKLKKNKERQPDEPKDGVPQPPAEKSEAESDVESEDEADEPLQDEDDPPADTKTEAAKSVVTKAEAAKPTATKAQSAVDGNDQTQGKKAEGAQNQGKKAEGAQNQGKKAEGAQNQGKKAEGAQNQGKKAEGAQNQGKKAEGAQNQGKKAEGAHSGASDSNTASGPSSGSGGGGAGGGERPGSDSSGNSTTCPGAISYNFGSGYGKYCPRNDKKWDLSAQQQIHEKWDKDKNEYDRKMAQIREQDKEKLRLQKAAETRRLEEDERRKQAAYEKSILDRQISMPYLDGQNVFSSTRATDLGGLVGTMVPDDYDNGSDLIMQQIAAEQQWEKQKQEGTVQRQLDNYAAKQQHKRKQAAKKLEETLKDTAEDIWKFQQQKYVEEIENNVQDPDAKHRLQRNKKLEKQNVGDYPPTSTPSTIPRQPSRSDLGHSGQNTGGRNSNGRGYYEPGEGRGRRYGDIGFQDVDGPIYLGGESIEEDNYVPSWFTNGETPPDPFITNSVEDWKKALQDGLSDRKLDRDYSKLIEEQKRDAEKRYRMNRVLQKVSVDVNEGQKKLKDDADKEAERMIQDSKYNDAIKRLGIANLQREADAKALQQRLDEARKDQDEFIQKAQSLPHAIEGNAIDTIRYPPAFVDHHLYTLNPVVGTVVSQDSPRKRIMQEQYEAARRNLNQYQNYKDQMEQRKLLQVAKDWIQKPKDEEAEWTKRRIYGTQELSVGGIQTNIPKGHTIDSSSFDVMKLSDGARMKFSDVTATVVDHVEPEPQITQAIGDATAESKGIPKSMTLQSPAFNAITMGHPIKPPKIPSTSAMQLLPAPTRLTKPIRMKPTGIAMPAHKHPPILRHVPITTQTFDDPSMAKFLNISSTSLTNSSKADTNVPVLQEIERPVPQSMFGGSPVPDAELPSSPIPRDTFLTEPQPTMGFQIEFPKRTVRKVDPEIGLSIELAHHGDRTFNDVDLDDPYANTADILKDEFKPPEDEGFSGLPNTNLDLNFAPERIGLEGYEDPGMPRDSPREADERVINPFSTDECQNPWSVDTSSTDTPPPPASPSPDTDHLPPPRTVREMLYWFVGLNTYGFIGMITEYVECLLKNANKNVFDMPDALEVTRDPYNLNSSHVADKLTEASLYSATVIYKITHNNDFKAFSNFNFKSVYSQLHYSSDPACLLCQLRDYVYACCHQLAFLKAQCKRGKSLGGWQDSKYGSDIKTSSPLHSFLTDGWDSTFETHPFDPCNACLKSRVRMGFRKDDLPEKSENGITLSTILTPSCGGDNPLLTLSSYLNCLTRRTPRTTGELVSYFHNFGIELHGSDPNELNSLSIQRDLMSISLHDVATALRCRLAGLLSCRPPVGRLCHPTWITLREGGCLDINVDG</sequence>
<gene>
    <name evidence="3" type="ORF">BBBOND_0110890</name>
</gene>
<accession>A0A061D427</accession>
<dbReference type="RefSeq" id="XP_012766978.1">
    <property type="nucleotide sequence ID" value="XM_012911524.1"/>
</dbReference>
<dbReference type="GeneID" id="24563333"/>
<dbReference type="EMBL" id="LK391707">
    <property type="protein sequence ID" value="CDR94792.1"/>
    <property type="molecule type" value="Genomic_DNA"/>
</dbReference>
<feature type="compositionally biased region" description="Acidic residues" evidence="2">
    <location>
        <begin position="444"/>
        <end position="464"/>
    </location>
</feature>
<dbReference type="KEGG" id="bbig:BBBOND_0110890"/>
<dbReference type="STRING" id="5866.A0A061D427"/>
<feature type="region of interest" description="Disordered" evidence="2">
    <location>
        <begin position="420"/>
        <end position="609"/>
    </location>
</feature>
<organism evidence="3 4">
    <name type="scientific">Babesia bigemina</name>
    <dbReference type="NCBI Taxonomy" id="5866"/>
    <lineage>
        <taxon>Eukaryota</taxon>
        <taxon>Sar</taxon>
        <taxon>Alveolata</taxon>
        <taxon>Apicomplexa</taxon>
        <taxon>Aconoidasida</taxon>
        <taxon>Piroplasmida</taxon>
        <taxon>Babesiidae</taxon>
        <taxon>Babesia</taxon>
    </lineage>
</organism>
<reference evidence="4" key="1">
    <citation type="journal article" date="2014" name="Nucleic Acids Res.">
        <title>The evolutionary dynamics of variant antigen genes in Babesia reveal a history of genomic innovation underlying host-parasite interaction.</title>
        <authorList>
            <person name="Jackson A.P."/>
            <person name="Otto T.D."/>
            <person name="Darby A."/>
            <person name="Ramaprasad A."/>
            <person name="Xia D."/>
            <person name="Echaide I.E."/>
            <person name="Farber M."/>
            <person name="Gahlot S."/>
            <person name="Gamble J."/>
            <person name="Gupta D."/>
            <person name="Gupta Y."/>
            <person name="Jackson L."/>
            <person name="Malandrin L."/>
            <person name="Malas T.B."/>
            <person name="Moussa E."/>
            <person name="Nair M."/>
            <person name="Reid A.J."/>
            <person name="Sanders M."/>
            <person name="Sharma J."/>
            <person name="Tracey A."/>
            <person name="Quail M.A."/>
            <person name="Weir W."/>
            <person name="Wastling J.M."/>
            <person name="Hall N."/>
            <person name="Willadsen P."/>
            <person name="Lingelbach K."/>
            <person name="Shiels B."/>
            <person name="Tait A."/>
            <person name="Berriman M."/>
            <person name="Allred D.R."/>
            <person name="Pain A."/>
        </authorList>
    </citation>
    <scope>NUCLEOTIDE SEQUENCE [LARGE SCALE GENOMIC DNA]</scope>
    <source>
        <strain evidence="4">Bond</strain>
    </source>
</reference>
<dbReference type="Proteomes" id="UP000033188">
    <property type="component" value="Chromosome 1"/>
</dbReference>
<evidence type="ECO:0000313" key="4">
    <source>
        <dbReference type="Proteomes" id="UP000033188"/>
    </source>
</evidence>
<feature type="compositionally biased region" description="Gly residues" evidence="2">
    <location>
        <begin position="582"/>
        <end position="594"/>
    </location>
</feature>
<feature type="compositionally biased region" description="Low complexity" evidence="2">
    <location>
        <begin position="572"/>
        <end position="581"/>
    </location>
</feature>
<dbReference type="OrthoDB" id="10044771at2759"/>
<protein>
    <submittedName>
        <fullName evidence="3">RIBOSOME BINDING PROTEIN-1 domain containing protein, putative</fullName>
    </submittedName>
</protein>
<evidence type="ECO:0000256" key="1">
    <source>
        <dbReference type="SAM" id="Coils"/>
    </source>
</evidence>
<evidence type="ECO:0000313" key="3">
    <source>
        <dbReference type="EMBL" id="CDR94792.1"/>
    </source>
</evidence>
<proteinExistence type="predicted"/>
<keyword evidence="1" id="KW-0175">Coiled coil</keyword>
<feature type="region of interest" description="Disordered" evidence="2">
    <location>
        <begin position="1433"/>
        <end position="1468"/>
    </location>
</feature>
<feature type="coiled-coil region" evidence="1">
    <location>
        <begin position="1068"/>
        <end position="1095"/>
    </location>
</feature>
<feature type="region of interest" description="Disordered" evidence="2">
    <location>
        <begin position="798"/>
        <end position="872"/>
    </location>
</feature>
<dbReference type="OMA" id="WITLREG"/>
<feature type="compositionally biased region" description="Basic and acidic residues" evidence="2">
    <location>
        <begin position="803"/>
        <end position="819"/>
    </location>
</feature>
<dbReference type="VEuPathDB" id="PiroplasmaDB:BBBOND_0110890"/>
<feature type="compositionally biased region" description="Polar residues" evidence="2">
    <location>
        <begin position="828"/>
        <end position="854"/>
    </location>
</feature>
<keyword evidence="4" id="KW-1185">Reference proteome</keyword>
<feature type="compositionally biased region" description="Low complexity" evidence="2">
    <location>
        <begin position="477"/>
        <end position="489"/>
    </location>
</feature>
<name>A0A061D427_BABBI</name>
<feature type="coiled-coil region" evidence="1">
    <location>
        <begin position="759"/>
        <end position="790"/>
    </location>
</feature>
<feature type="compositionally biased region" description="Polar residues" evidence="2">
    <location>
        <begin position="506"/>
        <end position="561"/>
    </location>
</feature>